<comment type="cofactor">
    <cofactor evidence="5">
        <name>[4Fe-4S] cluster</name>
        <dbReference type="ChEBI" id="CHEBI:49883"/>
    </cofactor>
    <text evidence="5">Binds 1 [4Fe-4S] cluster.</text>
</comment>
<dbReference type="RefSeq" id="WP_160961352.1">
    <property type="nucleotide sequence ID" value="NZ_WVUD01000020.1"/>
</dbReference>
<comment type="catalytic activity">
    <reaction evidence="5">
        <text>a ubiquinone + reduced [electron-transfer flavoprotein] = a ubiquinol + oxidized [electron-transfer flavoprotein] + H(+)</text>
        <dbReference type="Rhea" id="RHEA:24052"/>
        <dbReference type="Rhea" id="RHEA-COMP:9565"/>
        <dbReference type="Rhea" id="RHEA-COMP:9566"/>
        <dbReference type="Rhea" id="RHEA-COMP:10685"/>
        <dbReference type="Rhea" id="RHEA-COMP:10686"/>
        <dbReference type="ChEBI" id="CHEBI:15378"/>
        <dbReference type="ChEBI" id="CHEBI:16389"/>
        <dbReference type="ChEBI" id="CHEBI:17976"/>
        <dbReference type="ChEBI" id="CHEBI:57692"/>
        <dbReference type="ChEBI" id="CHEBI:58307"/>
        <dbReference type="EC" id="1.5.5.1"/>
    </reaction>
</comment>
<dbReference type="Gene3D" id="3.30.9.90">
    <property type="match status" value="1"/>
</dbReference>
<dbReference type="GO" id="GO:0004174">
    <property type="term" value="F:electron-transferring-flavoprotein dehydrogenase activity"/>
    <property type="evidence" value="ECO:0007669"/>
    <property type="project" value="UniProtKB-UniRule"/>
</dbReference>
<sequence length="618" mass="66467">MNERQSMETDIVCVGFGPAMGGFLTTLAKGIVNEDGSAVMESTVVPGLPPQVICYERADDIGVGVSGVVSKARGIRESLPELDPACIPLCTPITEEKVVYLVDPHGASRRSLPLKAADAALKLLGGKFPGCRYKDMAVELPYIPPFLEKHGGLTFSLGQFNQWVGNTVMATGAAQIWPASPVAAPIIEHRKVVGVRLADQGVDKAGKPDAAYMPGMDVRARLTVVGDGPVGPVGRAIDEARGLPMGHHQRDYAVGMKFVVDLPGNCPWKVGTVIHTIGYPEPEIFGFLYVLPGHVASLGIFVPSWFDNPVRTAYRYLQHWMQHPYLWKYLKGGTIRSFGAKTLQESGKNGEPYLVGDGYARIGEGSGTTNVLTGSGVDEAWTSGVQLGQAVVELLEKGLPFTSENLEKTYVARRRASWVEAEAKIAARSREAFASGFIPGIIGMALTGLTKGALCWPADSEPVHKRIPSIEEYYHGRISCEEITRIRQEATAKGLALHDALMDKVGWPEIEYDGKLLISHQDALLLGGKVQAAPGYADHVTFECPDTCRACAEKTCIEACSGQAITTNPDDGVPLFDREKCVHCGACLWNCSKPSKADPERTNVRFAAGAGGLHSAEN</sequence>
<evidence type="ECO:0000256" key="3">
    <source>
        <dbReference type="ARBA" id="ARBA00022827"/>
    </source>
</evidence>
<dbReference type="SUPFAM" id="SSF54373">
    <property type="entry name" value="FAD-linked reductases, C-terminal domain"/>
    <property type="match status" value="1"/>
</dbReference>
<dbReference type="Gene3D" id="3.30.70.20">
    <property type="match status" value="1"/>
</dbReference>
<comment type="function">
    <text evidence="5">Accepts electrons from ETF and reduces ubiquinone.</text>
</comment>
<dbReference type="Pfam" id="PF21162">
    <property type="entry name" value="ETFQO_UQ-bd"/>
    <property type="match status" value="1"/>
</dbReference>
<dbReference type="PROSITE" id="PS51379">
    <property type="entry name" value="4FE4S_FER_2"/>
    <property type="match status" value="2"/>
</dbReference>
<feature type="domain" description="4Fe-4S ferredoxin-type" evidence="6">
    <location>
        <begin position="538"/>
        <end position="570"/>
    </location>
</feature>
<evidence type="ECO:0000256" key="4">
    <source>
        <dbReference type="ARBA" id="ARBA00023002"/>
    </source>
</evidence>
<evidence type="ECO:0000313" key="8">
    <source>
        <dbReference type="Proteomes" id="UP000482487"/>
    </source>
</evidence>
<keyword evidence="3 5" id="KW-0274">FAD</keyword>
<keyword evidence="2 5" id="KW-0285">Flavoprotein</keyword>
<name>A0A7C9MLK6_9BACT</name>
<dbReference type="GO" id="GO:0051539">
    <property type="term" value="F:4 iron, 4 sulfur cluster binding"/>
    <property type="evidence" value="ECO:0007669"/>
    <property type="project" value="UniProtKB-UniRule"/>
</dbReference>
<dbReference type="InterPro" id="IPR049398">
    <property type="entry name" value="ETF-QO/FixC_UQ-bd"/>
</dbReference>
<accession>A0A7C9MLK6</accession>
<evidence type="ECO:0000256" key="1">
    <source>
        <dbReference type="ARBA" id="ARBA00001974"/>
    </source>
</evidence>
<evidence type="ECO:0000259" key="6">
    <source>
        <dbReference type="PROSITE" id="PS51379"/>
    </source>
</evidence>
<comment type="cofactor">
    <cofactor evidence="1 5">
        <name>FAD</name>
        <dbReference type="ChEBI" id="CHEBI:57692"/>
    </cofactor>
</comment>
<dbReference type="EMBL" id="WVUD01000020">
    <property type="protein sequence ID" value="MYL83833.1"/>
    <property type="molecule type" value="Genomic_DNA"/>
</dbReference>
<dbReference type="GO" id="GO:0046872">
    <property type="term" value="F:metal ion binding"/>
    <property type="evidence" value="ECO:0007669"/>
    <property type="project" value="UniProtKB-KW"/>
</dbReference>
<keyword evidence="8" id="KW-1185">Reference proteome</keyword>
<dbReference type="InterPro" id="IPR040156">
    <property type="entry name" value="ETF-QO"/>
</dbReference>
<feature type="domain" description="4Fe-4S ferredoxin-type" evidence="6">
    <location>
        <begin position="572"/>
        <end position="602"/>
    </location>
</feature>
<comment type="caution">
    <text evidence="7">The sequence shown here is derived from an EMBL/GenBank/DDBJ whole genome shotgun (WGS) entry which is preliminary data.</text>
</comment>
<evidence type="ECO:0000256" key="5">
    <source>
        <dbReference type="RuleBase" id="RU366068"/>
    </source>
</evidence>
<reference evidence="7 8" key="1">
    <citation type="submission" date="2020-01" db="EMBL/GenBank/DDBJ databases">
        <title>Genome sequence of Desulfovibrio aerotolerans DSM 16695(T).</title>
        <authorList>
            <person name="Karnachuk O."/>
            <person name="Avakyan M."/>
            <person name="Mardanov A."/>
            <person name="Kadnikov V."/>
            <person name="Ravin N."/>
        </authorList>
    </citation>
    <scope>NUCLEOTIDE SEQUENCE [LARGE SCALE GENOMIC DNA]</scope>
    <source>
        <strain evidence="7 8">DSM 16695</strain>
    </source>
</reference>
<dbReference type="PANTHER" id="PTHR10617:SF107">
    <property type="entry name" value="ELECTRON TRANSFER FLAVOPROTEIN-UBIQUINONE OXIDOREDUCTASE, MITOCHONDRIAL"/>
    <property type="match status" value="1"/>
</dbReference>
<dbReference type="InterPro" id="IPR036188">
    <property type="entry name" value="FAD/NAD-bd_sf"/>
</dbReference>
<keyword evidence="5" id="KW-0479">Metal-binding</keyword>
<dbReference type="AlphaFoldDB" id="A0A7C9MLK6"/>
<keyword evidence="5" id="KW-0408">Iron</keyword>
<dbReference type="SUPFAM" id="SSF54862">
    <property type="entry name" value="4Fe-4S ferredoxins"/>
    <property type="match status" value="1"/>
</dbReference>
<dbReference type="OrthoDB" id="9766632at2"/>
<dbReference type="InterPro" id="IPR017896">
    <property type="entry name" value="4Fe4S_Fe-S-bd"/>
</dbReference>
<protein>
    <recommendedName>
        <fullName evidence="5">Electron transfer flavoprotein-ubiquinone oxidoreductase</fullName>
        <shortName evidence="5">ETF-QO</shortName>
        <ecNumber evidence="5">1.5.5.1</ecNumber>
    </recommendedName>
</protein>
<proteinExistence type="predicted"/>
<keyword evidence="4 5" id="KW-0560">Oxidoreductase</keyword>
<dbReference type="SUPFAM" id="SSF51905">
    <property type="entry name" value="FAD/NAD(P)-binding domain"/>
    <property type="match status" value="1"/>
</dbReference>
<evidence type="ECO:0000313" key="7">
    <source>
        <dbReference type="EMBL" id="MYL83833.1"/>
    </source>
</evidence>
<dbReference type="EC" id="1.5.5.1" evidence="5"/>
<dbReference type="PANTHER" id="PTHR10617">
    <property type="entry name" value="ELECTRON TRANSFER FLAVOPROTEIN-UBIQUINONE OXIDOREDUCTASE"/>
    <property type="match status" value="1"/>
</dbReference>
<gene>
    <name evidence="7" type="ORF">GTA51_11905</name>
</gene>
<evidence type="ECO:0000256" key="2">
    <source>
        <dbReference type="ARBA" id="ARBA00022630"/>
    </source>
</evidence>
<organism evidence="7 8">
    <name type="scientific">Solidesulfovibrio aerotolerans</name>
    <dbReference type="NCBI Taxonomy" id="295255"/>
    <lineage>
        <taxon>Bacteria</taxon>
        <taxon>Pseudomonadati</taxon>
        <taxon>Thermodesulfobacteriota</taxon>
        <taxon>Desulfovibrionia</taxon>
        <taxon>Desulfovibrionales</taxon>
        <taxon>Desulfovibrionaceae</taxon>
        <taxon>Solidesulfovibrio</taxon>
    </lineage>
</organism>
<keyword evidence="5" id="KW-0813">Transport</keyword>
<dbReference type="Proteomes" id="UP000482487">
    <property type="component" value="Unassembled WGS sequence"/>
</dbReference>
<keyword evidence="5" id="KW-0411">Iron-sulfur</keyword>
<keyword evidence="5" id="KW-0249">Electron transport</keyword>
<keyword evidence="5" id="KW-0830">Ubiquinone</keyword>